<protein>
    <recommendedName>
        <fullName evidence="8">Isoprenylcysteine carboxyl methyltransferase</fullName>
    </recommendedName>
</protein>
<evidence type="ECO:0000256" key="5">
    <source>
        <dbReference type="SAM" id="Phobius"/>
    </source>
</evidence>
<organism evidence="6 7">
    <name type="scientific">Pelodictyon phaeoclathratiforme (strain DSM 5477 / BU-1)</name>
    <dbReference type="NCBI Taxonomy" id="324925"/>
    <lineage>
        <taxon>Bacteria</taxon>
        <taxon>Pseudomonadati</taxon>
        <taxon>Chlorobiota</taxon>
        <taxon>Chlorobiia</taxon>
        <taxon>Chlorobiales</taxon>
        <taxon>Chlorobiaceae</taxon>
        <taxon>Chlorobium/Pelodictyon group</taxon>
        <taxon>Pelodictyon</taxon>
    </lineage>
</organism>
<dbReference type="AlphaFoldDB" id="B4SFA4"/>
<dbReference type="Proteomes" id="UP000002724">
    <property type="component" value="Chromosome"/>
</dbReference>
<keyword evidence="7" id="KW-1185">Reference proteome</keyword>
<keyword evidence="3 5" id="KW-1133">Transmembrane helix</keyword>
<sequence length="168" mass="19110">MTPDKPIQNRMPPGKRGEHLVVMQFLLMAAFILTPVLPDQSATELFANTVLLRWALLIICWSAAILLGGLGSHHIKEFLSPLPYPVDHNRLVTTGVYGMVRHPLYSSQLFAALGWSVFSISLSHLLLLVVAILFFSYKASKEERWLTQMHPEYADYAKKVKTFIPWIY</sequence>
<evidence type="ECO:0000256" key="3">
    <source>
        <dbReference type="ARBA" id="ARBA00022989"/>
    </source>
</evidence>
<dbReference type="KEGG" id="pph:Ppha_2501"/>
<feature type="transmembrane region" description="Helical" evidence="5">
    <location>
        <begin position="109"/>
        <end position="135"/>
    </location>
</feature>
<dbReference type="RefSeq" id="WP_012509157.1">
    <property type="nucleotide sequence ID" value="NC_011060.1"/>
</dbReference>
<dbReference type="STRING" id="324925.Ppha_2501"/>
<dbReference type="GO" id="GO:0012505">
    <property type="term" value="C:endomembrane system"/>
    <property type="evidence" value="ECO:0007669"/>
    <property type="project" value="UniProtKB-SubCell"/>
</dbReference>
<feature type="transmembrane region" description="Helical" evidence="5">
    <location>
        <begin position="20"/>
        <end position="38"/>
    </location>
</feature>
<accession>B4SFA4</accession>
<evidence type="ECO:0000256" key="4">
    <source>
        <dbReference type="ARBA" id="ARBA00023136"/>
    </source>
</evidence>
<evidence type="ECO:0000256" key="1">
    <source>
        <dbReference type="ARBA" id="ARBA00004127"/>
    </source>
</evidence>
<gene>
    <name evidence="6" type="ordered locus">Ppha_2501</name>
</gene>
<comment type="subcellular location">
    <subcellularLocation>
        <location evidence="1">Endomembrane system</location>
        <topology evidence="1">Multi-pass membrane protein</topology>
    </subcellularLocation>
</comment>
<evidence type="ECO:0000313" key="7">
    <source>
        <dbReference type="Proteomes" id="UP000002724"/>
    </source>
</evidence>
<feature type="transmembrane region" description="Helical" evidence="5">
    <location>
        <begin position="50"/>
        <end position="70"/>
    </location>
</feature>
<evidence type="ECO:0000313" key="6">
    <source>
        <dbReference type="EMBL" id="ACF44683.1"/>
    </source>
</evidence>
<name>B4SFA4_PELPB</name>
<dbReference type="InterPro" id="IPR007318">
    <property type="entry name" value="Phopholipid_MeTrfase"/>
</dbReference>
<dbReference type="EMBL" id="CP001110">
    <property type="protein sequence ID" value="ACF44683.1"/>
    <property type="molecule type" value="Genomic_DNA"/>
</dbReference>
<dbReference type="Gene3D" id="1.20.120.1630">
    <property type="match status" value="1"/>
</dbReference>
<dbReference type="PANTHER" id="PTHR12714:SF26">
    <property type="entry name" value="ISOPRENYLCYSTEINE CARBOXYLMETHYLTRANSFERASE FAMILY PROTEIN"/>
    <property type="match status" value="1"/>
</dbReference>
<dbReference type="PANTHER" id="PTHR12714">
    <property type="entry name" value="PROTEIN-S ISOPRENYLCYSTEINE O-METHYLTRANSFERASE"/>
    <property type="match status" value="1"/>
</dbReference>
<proteinExistence type="predicted"/>
<reference evidence="6 7" key="1">
    <citation type="submission" date="2008-06" db="EMBL/GenBank/DDBJ databases">
        <title>Complete sequence of Pelodictyon phaeoclathratiforme BU-1.</title>
        <authorList>
            <consortium name="US DOE Joint Genome Institute"/>
            <person name="Lucas S."/>
            <person name="Copeland A."/>
            <person name="Lapidus A."/>
            <person name="Glavina del Rio T."/>
            <person name="Dalin E."/>
            <person name="Tice H."/>
            <person name="Bruce D."/>
            <person name="Goodwin L."/>
            <person name="Pitluck S."/>
            <person name="Schmutz J."/>
            <person name="Larimer F."/>
            <person name="Land M."/>
            <person name="Hauser L."/>
            <person name="Kyrpides N."/>
            <person name="Mikhailova N."/>
            <person name="Liu Z."/>
            <person name="Li T."/>
            <person name="Zhao F."/>
            <person name="Overmann J."/>
            <person name="Bryant D.A."/>
            <person name="Richardson P."/>
        </authorList>
    </citation>
    <scope>NUCLEOTIDE SEQUENCE [LARGE SCALE GENOMIC DNA]</scope>
    <source>
        <strain evidence="7">DSM 5477 / BU-1</strain>
    </source>
</reference>
<dbReference type="GO" id="GO:0004671">
    <property type="term" value="F:protein C-terminal S-isoprenylcysteine carboxyl O-methyltransferase activity"/>
    <property type="evidence" value="ECO:0007669"/>
    <property type="project" value="TreeGrafter"/>
</dbReference>
<dbReference type="OrthoDB" id="9809773at2"/>
<evidence type="ECO:0000256" key="2">
    <source>
        <dbReference type="ARBA" id="ARBA00022692"/>
    </source>
</evidence>
<evidence type="ECO:0008006" key="8">
    <source>
        <dbReference type="Google" id="ProtNLM"/>
    </source>
</evidence>
<dbReference type="HOGENOM" id="CLU_065200_5_0_10"/>
<keyword evidence="4 5" id="KW-0472">Membrane</keyword>
<dbReference type="eggNOG" id="COG2020">
    <property type="taxonomic scope" value="Bacteria"/>
</dbReference>
<dbReference type="Pfam" id="PF04191">
    <property type="entry name" value="PEMT"/>
    <property type="match status" value="1"/>
</dbReference>
<keyword evidence="2 5" id="KW-0812">Transmembrane</keyword>